<evidence type="ECO:0000313" key="3">
    <source>
        <dbReference type="Proteomes" id="UP001642484"/>
    </source>
</evidence>
<feature type="non-terminal residue" evidence="2">
    <location>
        <position position="1"/>
    </location>
</feature>
<proteinExistence type="predicted"/>
<dbReference type="EMBL" id="CAXAMN010000157">
    <property type="protein sequence ID" value="CAK8986692.1"/>
    <property type="molecule type" value="Genomic_DNA"/>
</dbReference>
<sequence>GAVLGAVGPAEPSGEKAGATTGAARPSRAETETAKKDAPTLPVVAEEFLDQLRSGPRTGCWGRGEIRLREGFGWGGIRLYQHLRLQERRPFCSNLCLVFEVRCSTFRRGWDGSDRVHGWFASSIPQNLALLNLPRGPGAEGHAVRLTSTSPQVRPNTV</sequence>
<feature type="region of interest" description="Disordered" evidence="1">
    <location>
        <begin position="1"/>
        <end position="37"/>
    </location>
</feature>
<protein>
    <submittedName>
        <fullName evidence="2">Uncharacterized protein</fullName>
    </submittedName>
</protein>
<comment type="caution">
    <text evidence="2">The sequence shown here is derived from an EMBL/GenBank/DDBJ whole genome shotgun (WGS) entry which is preliminary data.</text>
</comment>
<evidence type="ECO:0000256" key="1">
    <source>
        <dbReference type="SAM" id="MobiDB-lite"/>
    </source>
</evidence>
<reference evidence="2 3" key="1">
    <citation type="submission" date="2024-02" db="EMBL/GenBank/DDBJ databases">
        <authorList>
            <person name="Chen Y."/>
            <person name="Shah S."/>
            <person name="Dougan E. K."/>
            <person name="Thang M."/>
            <person name="Chan C."/>
        </authorList>
    </citation>
    <scope>NUCLEOTIDE SEQUENCE [LARGE SCALE GENOMIC DNA]</scope>
</reference>
<name>A0ABP0H9F4_9DINO</name>
<organism evidence="2 3">
    <name type="scientific">Durusdinium trenchii</name>
    <dbReference type="NCBI Taxonomy" id="1381693"/>
    <lineage>
        <taxon>Eukaryota</taxon>
        <taxon>Sar</taxon>
        <taxon>Alveolata</taxon>
        <taxon>Dinophyceae</taxon>
        <taxon>Suessiales</taxon>
        <taxon>Symbiodiniaceae</taxon>
        <taxon>Durusdinium</taxon>
    </lineage>
</organism>
<gene>
    <name evidence="2" type="ORF">CCMP2556_LOCUS598</name>
</gene>
<keyword evidence="3" id="KW-1185">Reference proteome</keyword>
<evidence type="ECO:0000313" key="2">
    <source>
        <dbReference type="EMBL" id="CAK8986692.1"/>
    </source>
</evidence>
<accession>A0ABP0H9F4</accession>
<dbReference type="Proteomes" id="UP001642484">
    <property type="component" value="Unassembled WGS sequence"/>
</dbReference>
<feature type="compositionally biased region" description="Basic and acidic residues" evidence="1">
    <location>
        <begin position="27"/>
        <end position="37"/>
    </location>
</feature>